<protein>
    <recommendedName>
        <fullName evidence="2">Right handed beta helix domain-containing protein</fullName>
    </recommendedName>
</protein>
<dbReference type="RefSeq" id="WP_008068864.1">
    <property type="nucleotide sequence ID" value="NZ_AQWK01000005.1"/>
</dbReference>
<feature type="domain" description="Right handed beta helix" evidence="2">
    <location>
        <begin position="71"/>
        <end position="151"/>
    </location>
</feature>
<evidence type="ECO:0000313" key="4">
    <source>
        <dbReference type="Proteomes" id="UP000004728"/>
    </source>
</evidence>
<dbReference type="InParanoid" id="F1Z533"/>
<accession>F1Z533</accession>
<dbReference type="InterPro" id="IPR012334">
    <property type="entry name" value="Pectin_lyas_fold"/>
</dbReference>
<evidence type="ECO:0000313" key="3">
    <source>
        <dbReference type="EMBL" id="EGD59998.1"/>
    </source>
</evidence>
<dbReference type="OrthoDB" id="8450986at2"/>
<dbReference type="AlphaFoldDB" id="F1Z533"/>
<evidence type="ECO:0000259" key="2">
    <source>
        <dbReference type="Pfam" id="PF13229"/>
    </source>
</evidence>
<reference evidence="3 4" key="1">
    <citation type="journal article" date="2012" name="J. Bacteriol.">
        <title>Draft Genome Sequence of Novosphingobium nitrogenifigens Y88T.</title>
        <authorList>
            <person name="Strabala T.J."/>
            <person name="Macdonald L."/>
            <person name="Liu V."/>
            <person name="Smit A.M."/>
        </authorList>
    </citation>
    <scope>NUCLEOTIDE SEQUENCE [LARGE SCALE GENOMIC DNA]</scope>
    <source>
        <strain evidence="3 4">DSM 19370</strain>
    </source>
</reference>
<keyword evidence="4" id="KW-1185">Reference proteome</keyword>
<dbReference type="InterPro" id="IPR011050">
    <property type="entry name" value="Pectin_lyase_fold/virulence"/>
</dbReference>
<feature type="chain" id="PRO_5003272642" description="Right handed beta helix domain-containing protein" evidence="1">
    <location>
        <begin position="20"/>
        <end position="275"/>
    </location>
</feature>
<dbReference type="EMBL" id="AEWJ01000023">
    <property type="protein sequence ID" value="EGD59998.1"/>
    <property type="molecule type" value="Genomic_DNA"/>
</dbReference>
<feature type="signal peptide" evidence="1">
    <location>
        <begin position="1"/>
        <end position="19"/>
    </location>
</feature>
<dbReference type="Proteomes" id="UP000004728">
    <property type="component" value="Unassembled WGS sequence"/>
</dbReference>
<name>F1Z533_9SPHN</name>
<sequence length="275" mass="29427">MILALLASAASLAATPATIASVIASAPPGASIRLAPGDYGVVTIDNRNWARPIDLNADGAKLTLNVVRSGGVAVHGGTYVADTTRPNNGYAIMVRWSHGVTVDGATVTSARAGIYVDRSTDVKVLRTQIVRVLVDGIDIASSQRVLVKDSSCSDFQTEGQQQHPDCVQMWSNPKFGITQDVTIEHNRSHGPMQGFSGFNHVTNGVDDGGFDRIVIRDNHAASTYSHGVAINACRDCEITGNTAETLPGARWRTWVHVVDCTRCRVERNHDGADPR</sequence>
<keyword evidence="1" id="KW-0732">Signal</keyword>
<gene>
    <name evidence="3" type="ORF">Y88_1872</name>
</gene>
<dbReference type="HOGENOM" id="CLU_1011334_0_0_5"/>
<proteinExistence type="predicted"/>
<dbReference type="Gene3D" id="2.160.20.10">
    <property type="entry name" value="Single-stranded right-handed beta-helix, Pectin lyase-like"/>
    <property type="match status" value="1"/>
</dbReference>
<evidence type="ECO:0000256" key="1">
    <source>
        <dbReference type="SAM" id="SignalP"/>
    </source>
</evidence>
<dbReference type="SMART" id="SM00710">
    <property type="entry name" value="PbH1"/>
    <property type="match status" value="4"/>
</dbReference>
<comment type="caution">
    <text evidence="3">The sequence shown here is derived from an EMBL/GenBank/DDBJ whole genome shotgun (WGS) entry which is preliminary data.</text>
</comment>
<dbReference type="InterPro" id="IPR039448">
    <property type="entry name" value="Beta_helix"/>
</dbReference>
<organism evidence="3 4">
    <name type="scientific">Novosphingobium nitrogenifigens DSM 19370</name>
    <dbReference type="NCBI Taxonomy" id="983920"/>
    <lineage>
        <taxon>Bacteria</taxon>
        <taxon>Pseudomonadati</taxon>
        <taxon>Pseudomonadota</taxon>
        <taxon>Alphaproteobacteria</taxon>
        <taxon>Sphingomonadales</taxon>
        <taxon>Sphingomonadaceae</taxon>
        <taxon>Novosphingobium</taxon>
    </lineage>
</organism>
<dbReference type="InterPro" id="IPR006626">
    <property type="entry name" value="PbH1"/>
</dbReference>
<dbReference type="Pfam" id="PF13229">
    <property type="entry name" value="Beta_helix"/>
    <property type="match status" value="1"/>
</dbReference>
<dbReference type="SUPFAM" id="SSF51126">
    <property type="entry name" value="Pectin lyase-like"/>
    <property type="match status" value="1"/>
</dbReference>